<geneLocation type="plasmid" evidence="2 3">
    <name>pOSC7112.03</name>
</geneLocation>
<feature type="coiled-coil region" evidence="1">
    <location>
        <begin position="57"/>
        <end position="84"/>
    </location>
</feature>
<organism evidence="2 3">
    <name type="scientific">Phormidium nigroviride PCC 7112</name>
    <dbReference type="NCBI Taxonomy" id="179408"/>
    <lineage>
        <taxon>Bacteria</taxon>
        <taxon>Bacillati</taxon>
        <taxon>Cyanobacteriota</taxon>
        <taxon>Cyanophyceae</taxon>
        <taxon>Oscillatoriophycideae</taxon>
        <taxon>Oscillatoriales</taxon>
        <taxon>Oscillatoriaceae</taxon>
        <taxon>Phormidium</taxon>
    </lineage>
</organism>
<gene>
    <name evidence="2" type="ORF">Osc7112_6802</name>
</gene>
<dbReference type="KEGG" id="oni:Osc7112_6802"/>
<dbReference type="RefSeq" id="WP_015179852.1">
    <property type="nucleotide sequence ID" value="NC_019731.1"/>
</dbReference>
<dbReference type="EMBL" id="CP003617">
    <property type="protein sequence ID" value="AFZ10888.1"/>
    <property type="molecule type" value="Genomic_DNA"/>
</dbReference>
<protein>
    <submittedName>
        <fullName evidence="2">Uncharacterized protein</fullName>
    </submittedName>
</protein>
<keyword evidence="2" id="KW-0614">Plasmid</keyword>
<proteinExistence type="predicted"/>
<evidence type="ECO:0000256" key="1">
    <source>
        <dbReference type="SAM" id="Coils"/>
    </source>
</evidence>
<accession>K9VS38</accession>
<sequence>MPTGKQYDHPYEHEIPKIDELALCIAFLQAAKIRAEKHISNPFTDQSWLEEPEQRLMDSASTAIDEAVENLAALRNALKRDKEEDE</sequence>
<name>K9VS38_9CYAN</name>
<dbReference type="HOGENOM" id="CLU_2494918_0_0_3"/>
<evidence type="ECO:0000313" key="3">
    <source>
        <dbReference type="Proteomes" id="UP000010478"/>
    </source>
</evidence>
<dbReference type="Proteomes" id="UP000010478">
    <property type="component" value="Plasmid pOSC7112.03"/>
</dbReference>
<reference evidence="2 3" key="1">
    <citation type="submission" date="2012-05" db="EMBL/GenBank/DDBJ databases">
        <title>Finished plasmid 3 of genome of Oscillatoria sp. PCC 7112.</title>
        <authorList>
            <consortium name="US DOE Joint Genome Institute"/>
            <person name="Gugger M."/>
            <person name="Coursin T."/>
            <person name="Rippka R."/>
            <person name="Tandeau De Marsac N."/>
            <person name="Huntemann M."/>
            <person name="Wei C.-L."/>
            <person name="Han J."/>
            <person name="Detter J.C."/>
            <person name="Han C."/>
            <person name="Tapia R."/>
            <person name="Davenport K."/>
            <person name="Daligault H."/>
            <person name="Erkkila T."/>
            <person name="Gu W."/>
            <person name="Munk A.C.C."/>
            <person name="Teshima H."/>
            <person name="Xu Y."/>
            <person name="Chain P."/>
            <person name="Chen A."/>
            <person name="Krypides N."/>
            <person name="Mavromatis K."/>
            <person name="Markowitz V."/>
            <person name="Szeto E."/>
            <person name="Ivanova N."/>
            <person name="Mikhailova N."/>
            <person name="Ovchinnikova G."/>
            <person name="Pagani I."/>
            <person name="Pati A."/>
            <person name="Goodwin L."/>
            <person name="Peters L."/>
            <person name="Pitluck S."/>
            <person name="Woyke T."/>
            <person name="Kerfeld C."/>
        </authorList>
    </citation>
    <scope>NUCLEOTIDE SEQUENCE [LARGE SCALE GENOMIC DNA]</scope>
    <source>
        <strain evidence="2 3">PCC 7112</strain>
        <plasmid evidence="2 3">pOSC7112.03</plasmid>
    </source>
</reference>
<evidence type="ECO:0000313" key="2">
    <source>
        <dbReference type="EMBL" id="AFZ10888.1"/>
    </source>
</evidence>
<dbReference type="AlphaFoldDB" id="K9VS38"/>
<keyword evidence="1" id="KW-0175">Coiled coil</keyword>
<keyword evidence="3" id="KW-1185">Reference proteome</keyword>